<sequence length="125" mass="13890">MKKVYENDVQLLKLAEPYQMRQLISIVYSHHRERDADLLALAAEGRMYAAASAVKPVRQVTGNVDTAALQRNTLPLPARLAGETGQHAAGRHLDRQPRVPFISGDHRFLPAHGSRHIPRQIVGNA</sequence>
<dbReference type="EMBL" id="UGJR01000006">
    <property type="protein sequence ID" value="STT08034.1"/>
    <property type="molecule type" value="Genomic_DNA"/>
</dbReference>
<accession>A0A7H4MY71</accession>
<name>A0A7H4MY71_9ENTR</name>
<organism evidence="1 2">
    <name type="scientific">Klebsiella michiganensis</name>
    <dbReference type="NCBI Taxonomy" id="1134687"/>
    <lineage>
        <taxon>Bacteria</taxon>
        <taxon>Pseudomonadati</taxon>
        <taxon>Pseudomonadota</taxon>
        <taxon>Gammaproteobacteria</taxon>
        <taxon>Enterobacterales</taxon>
        <taxon>Enterobacteriaceae</taxon>
        <taxon>Klebsiella/Raoultella group</taxon>
        <taxon>Klebsiella</taxon>
    </lineage>
</organism>
<dbReference type="Proteomes" id="UP000255050">
    <property type="component" value="Unassembled WGS sequence"/>
</dbReference>
<protein>
    <submittedName>
        <fullName evidence="1">Malonate utilization transcriptional regulator</fullName>
    </submittedName>
</protein>
<dbReference type="AlphaFoldDB" id="A0A7H4MY71"/>
<gene>
    <name evidence="1" type="ORF">NCTC11694_07662</name>
</gene>
<comment type="caution">
    <text evidence="1">The sequence shown here is derived from an EMBL/GenBank/DDBJ whole genome shotgun (WGS) entry which is preliminary data.</text>
</comment>
<evidence type="ECO:0000313" key="1">
    <source>
        <dbReference type="EMBL" id="STT08034.1"/>
    </source>
</evidence>
<proteinExistence type="predicted"/>
<evidence type="ECO:0000313" key="2">
    <source>
        <dbReference type="Proteomes" id="UP000255050"/>
    </source>
</evidence>
<reference evidence="1 2" key="1">
    <citation type="submission" date="2018-06" db="EMBL/GenBank/DDBJ databases">
        <authorList>
            <consortium name="Pathogen Informatics"/>
            <person name="Doyle S."/>
        </authorList>
    </citation>
    <scope>NUCLEOTIDE SEQUENCE [LARGE SCALE GENOMIC DNA]</scope>
    <source>
        <strain evidence="1 2">NCTC11694</strain>
    </source>
</reference>